<feature type="transmembrane region" description="Helical" evidence="1">
    <location>
        <begin position="88"/>
        <end position="107"/>
    </location>
</feature>
<evidence type="ECO:0000313" key="4">
    <source>
        <dbReference type="Proteomes" id="UP001351900"/>
    </source>
</evidence>
<dbReference type="GO" id="GO:0016787">
    <property type="term" value="F:hydrolase activity"/>
    <property type="evidence" value="ECO:0007669"/>
    <property type="project" value="UniProtKB-KW"/>
</dbReference>
<evidence type="ECO:0000313" key="3">
    <source>
        <dbReference type="EMBL" id="MEF2254066.1"/>
    </source>
</evidence>
<comment type="caution">
    <text evidence="3">The sequence shown here is derived from an EMBL/GenBank/DDBJ whole genome shotgun (WGS) entry which is preliminary data.</text>
</comment>
<evidence type="ECO:0000256" key="1">
    <source>
        <dbReference type="SAM" id="Phobius"/>
    </source>
</evidence>
<sequence>MSLAVGVAVLTGNMQFFQTPDGSYAAWTALGWVIFALVAFTIQGGAEELIARGYLLQSWMPRFGILGAMIAQTIFFTLAHSLNTGMNIFSALSLVLVSLLLGFWALSEGGLWGVIAFHATWNWAQNSLFGIPVSGIPAENSLLTVGETTDADPLISGGLFGLEASITTVVILAIMTAATAVFWARGRNNRTR</sequence>
<reference evidence="3 4" key="1">
    <citation type="submission" date="2024-01" db="EMBL/GenBank/DDBJ databases">
        <title>the genome sequence of strain Microbacterium schleiferi NBRC 15075.</title>
        <authorList>
            <person name="Ding Y."/>
            <person name="Zhang G."/>
        </authorList>
    </citation>
    <scope>NUCLEOTIDE SEQUENCE [LARGE SCALE GENOMIC DNA]</scope>
    <source>
        <strain evidence="3 4">NBRC 15075</strain>
    </source>
</reference>
<keyword evidence="1" id="KW-0812">Transmembrane</keyword>
<keyword evidence="1" id="KW-0472">Membrane</keyword>
<dbReference type="PANTHER" id="PTHR39430">
    <property type="entry name" value="MEMBRANE-ASSOCIATED PROTEASE-RELATED"/>
    <property type="match status" value="1"/>
</dbReference>
<evidence type="ECO:0000259" key="2">
    <source>
        <dbReference type="Pfam" id="PF02517"/>
    </source>
</evidence>
<keyword evidence="3" id="KW-0378">Hydrolase</keyword>
<dbReference type="Pfam" id="PF02517">
    <property type="entry name" value="Rce1-like"/>
    <property type="match status" value="1"/>
</dbReference>
<proteinExistence type="predicted"/>
<dbReference type="EC" id="3.4.-.-" evidence="3"/>
<protein>
    <submittedName>
        <fullName evidence="3">CPBP family intramembrane glutamic endopeptidase</fullName>
        <ecNumber evidence="3">3.4.-.-</ecNumber>
    </submittedName>
</protein>
<dbReference type="RefSeq" id="WP_331790716.1">
    <property type="nucleotide sequence ID" value="NZ_BAAAUO010000005.1"/>
</dbReference>
<feature type="transmembrane region" description="Helical" evidence="1">
    <location>
        <begin position="158"/>
        <end position="184"/>
    </location>
</feature>
<accession>A0ABU7V4Z6</accession>
<dbReference type="Proteomes" id="UP001351900">
    <property type="component" value="Unassembled WGS sequence"/>
</dbReference>
<dbReference type="InterPro" id="IPR003675">
    <property type="entry name" value="Rce1/LyrA-like_dom"/>
</dbReference>
<dbReference type="PANTHER" id="PTHR39430:SF1">
    <property type="entry name" value="PROTEASE"/>
    <property type="match status" value="1"/>
</dbReference>
<name>A0ABU7V4Z6_9MICO</name>
<keyword evidence="1" id="KW-1133">Transmembrane helix</keyword>
<gene>
    <name evidence="3" type="ORF">V2V91_02800</name>
</gene>
<feature type="domain" description="CAAX prenyl protease 2/Lysostaphin resistance protein A-like" evidence="2">
    <location>
        <begin position="31"/>
        <end position="123"/>
    </location>
</feature>
<feature type="transmembrane region" description="Helical" evidence="1">
    <location>
        <begin position="63"/>
        <end position="82"/>
    </location>
</feature>
<feature type="transmembrane region" description="Helical" evidence="1">
    <location>
        <begin position="24"/>
        <end position="42"/>
    </location>
</feature>
<dbReference type="EMBL" id="JAZHOV010000002">
    <property type="protein sequence ID" value="MEF2254066.1"/>
    <property type="molecule type" value="Genomic_DNA"/>
</dbReference>
<organism evidence="3 4">
    <name type="scientific">Microbacterium schleiferi</name>
    <dbReference type="NCBI Taxonomy" id="69362"/>
    <lineage>
        <taxon>Bacteria</taxon>
        <taxon>Bacillati</taxon>
        <taxon>Actinomycetota</taxon>
        <taxon>Actinomycetes</taxon>
        <taxon>Micrococcales</taxon>
        <taxon>Microbacteriaceae</taxon>
        <taxon>Microbacterium</taxon>
    </lineage>
</organism>
<keyword evidence="4" id="KW-1185">Reference proteome</keyword>